<feature type="transmembrane region" description="Helical" evidence="5">
    <location>
        <begin position="77"/>
        <end position="94"/>
    </location>
</feature>
<evidence type="ECO:0000256" key="4">
    <source>
        <dbReference type="ARBA" id="ARBA00023136"/>
    </source>
</evidence>
<feature type="transmembrane region" description="Helical" evidence="5">
    <location>
        <begin position="100"/>
        <end position="118"/>
    </location>
</feature>
<evidence type="ECO:0000256" key="2">
    <source>
        <dbReference type="ARBA" id="ARBA00022692"/>
    </source>
</evidence>
<organism evidence="6 7">
    <name type="scientific">Rufibacter quisquiliarum</name>
    <dbReference type="NCBI Taxonomy" id="1549639"/>
    <lineage>
        <taxon>Bacteria</taxon>
        <taxon>Pseudomonadati</taxon>
        <taxon>Bacteroidota</taxon>
        <taxon>Cytophagia</taxon>
        <taxon>Cytophagales</taxon>
        <taxon>Hymenobacteraceae</taxon>
        <taxon>Rufibacter</taxon>
    </lineage>
</organism>
<name>A0A839GVL6_9BACT</name>
<dbReference type="GO" id="GO:0005886">
    <property type="term" value="C:plasma membrane"/>
    <property type="evidence" value="ECO:0007669"/>
    <property type="project" value="UniProtKB-SubCell"/>
</dbReference>
<keyword evidence="4 5" id="KW-0472">Membrane</keyword>
<comment type="subcellular location">
    <subcellularLocation>
        <location evidence="5">Cell membrane</location>
        <topology evidence="5">Multi-pass membrane protein</topology>
    </subcellularLocation>
    <subcellularLocation>
        <location evidence="1">Membrane</location>
        <topology evidence="1">Multi-pass membrane protein</topology>
    </subcellularLocation>
</comment>
<feature type="transmembrane region" description="Helical" evidence="5">
    <location>
        <begin position="203"/>
        <end position="222"/>
    </location>
</feature>
<dbReference type="RefSeq" id="WP_182513890.1">
    <property type="nucleotide sequence ID" value="NZ_JACJIQ010000015.1"/>
</dbReference>
<dbReference type="Pfam" id="PF01925">
    <property type="entry name" value="TauE"/>
    <property type="match status" value="1"/>
</dbReference>
<dbReference type="EMBL" id="JACJIQ010000015">
    <property type="protein sequence ID" value="MBA9078776.1"/>
    <property type="molecule type" value="Genomic_DNA"/>
</dbReference>
<gene>
    <name evidence="6" type="ORF">FHS90_003506</name>
</gene>
<dbReference type="PANTHER" id="PTHR43701:SF5">
    <property type="entry name" value="MEMBRANE TRANSPORTER PROTEIN-RELATED"/>
    <property type="match status" value="1"/>
</dbReference>
<keyword evidence="2 5" id="KW-0812">Transmembrane</keyword>
<keyword evidence="7" id="KW-1185">Reference proteome</keyword>
<accession>A0A839GVL6</accession>
<keyword evidence="5" id="KW-1003">Cell membrane</keyword>
<reference evidence="6 7" key="1">
    <citation type="submission" date="2020-08" db="EMBL/GenBank/DDBJ databases">
        <title>Genomic Encyclopedia of Type Strains, Phase IV (KMG-IV): sequencing the most valuable type-strain genomes for metagenomic binning, comparative biology and taxonomic classification.</title>
        <authorList>
            <person name="Goeker M."/>
        </authorList>
    </citation>
    <scope>NUCLEOTIDE SEQUENCE [LARGE SCALE GENOMIC DNA]</scope>
    <source>
        <strain evidence="6 7">DSM 29854</strain>
    </source>
</reference>
<feature type="transmembrane region" description="Helical" evidence="5">
    <location>
        <begin position="138"/>
        <end position="164"/>
    </location>
</feature>
<evidence type="ECO:0000313" key="6">
    <source>
        <dbReference type="EMBL" id="MBA9078776.1"/>
    </source>
</evidence>
<sequence>MAGIDANLAWLVLCFFLVATLYSSVGFGGGSSYLAILTLFLPNFLEIKQTALLCNLVVVSGGTYLFLKEGYFDLKRFLPLTLSSVPAAFLGATVGLSQEVFFFLLGLVLALSGLLLLAQYAQKPTPETGEQKNPSWYLNLLLGGATGFLAGLVGIGGGILLAPLLHLLKWGSARSIAALASFFILVNSVSGLLGMVTSGKFQANFTLLAPLLLAVLVGGQLGTRLSLYTFQPHVIKGLTGVFVLYIGVKLVIDYL</sequence>
<evidence type="ECO:0000256" key="1">
    <source>
        <dbReference type="ARBA" id="ARBA00004141"/>
    </source>
</evidence>
<evidence type="ECO:0000313" key="7">
    <source>
        <dbReference type="Proteomes" id="UP000563094"/>
    </source>
</evidence>
<dbReference type="AlphaFoldDB" id="A0A839GVL6"/>
<proteinExistence type="inferred from homology"/>
<feature type="transmembrane region" description="Helical" evidence="5">
    <location>
        <begin position="234"/>
        <end position="252"/>
    </location>
</feature>
<evidence type="ECO:0000256" key="3">
    <source>
        <dbReference type="ARBA" id="ARBA00022989"/>
    </source>
</evidence>
<dbReference type="PANTHER" id="PTHR43701">
    <property type="entry name" value="MEMBRANE TRANSPORTER PROTEIN MJ0441-RELATED"/>
    <property type="match status" value="1"/>
</dbReference>
<keyword evidence="3 5" id="KW-1133">Transmembrane helix</keyword>
<dbReference type="Proteomes" id="UP000563094">
    <property type="component" value="Unassembled WGS sequence"/>
</dbReference>
<comment type="similarity">
    <text evidence="5">Belongs to the 4-toluene sulfonate uptake permease (TSUP) (TC 2.A.102) family.</text>
</comment>
<feature type="transmembrane region" description="Helical" evidence="5">
    <location>
        <begin position="176"/>
        <end position="196"/>
    </location>
</feature>
<protein>
    <recommendedName>
        <fullName evidence="5">Probable membrane transporter protein</fullName>
    </recommendedName>
</protein>
<dbReference type="InterPro" id="IPR051598">
    <property type="entry name" value="TSUP/Inactive_protease-like"/>
</dbReference>
<dbReference type="InterPro" id="IPR002781">
    <property type="entry name" value="TM_pro_TauE-like"/>
</dbReference>
<feature type="transmembrane region" description="Helical" evidence="5">
    <location>
        <begin position="47"/>
        <end position="65"/>
    </location>
</feature>
<evidence type="ECO:0000256" key="5">
    <source>
        <dbReference type="RuleBase" id="RU363041"/>
    </source>
</evidence>
<comment type="caution">
    <text evidence="6">The sequence shown here is derived from an EMBL/GenBank/DDBJ whole genome shotgun (WGS) entry which is preliminary data.</text>
</comment>